<organism evidence="2 3">
    <name type="scientific">Sulfurimonas autotrophica (strain ATCC BAA-671 / DSM 16294 / JCM 11897 / OK10)</name>
    <dbReference type="NCBI Taxonomy" id="563040"/>
    <lineage>
        <taxon>Bacteria</taxon>
        <taxon>Pseudomonadati</taxon>
        <taxon>Campylobacterota</taxon>
        <taxon>Epsilonproteobacteria</taxon>
        <taxon>Campylobacterales</taxon>
        <taxon>Sulfurimonadaceae</taxon>
        <taxon>Sulfurimonas</taxon>
    </lineage>
</organism>
<keyword evidence="1" id="KW-1133">Transmembrane helix</keyword>
<dbReference type="AlphaFoldDB" id="E0UUA5"/>
<feature type="transmembrane region" description="Helical" evidence="1">
    <location>
        <begin position="12"/>
        <end position="33"/>
    </location>
</feature>
<dbReference type="RefSeq" id="WP_013327233.1">
    <property type="nucleotide sequence ID" value="NC_014506.1"/>
</dbReference>
<dbReference type="eggNOG" id="ENOG50319S6">
    <property type="taxonomic scope" value="Bacteria"/>
</dbReference>
<gene>
    <name evidence="2" type="ordered locus">Saut_1433</name>
</gene>
<dbReference type="HOGENOM" id="CLU_185380_0_0_7"/>
<evidence type="ECO:0000313" key="3">
    <source>
        <dbReference type="Proteomes" id="UP000007803"/>
    </source>
</evidence>
<dbReference type="KEGG" id="sua:Saut_1433"/>
<keyword evidence="1" id="KW-0472">Membrane</keyword>
<name>E0UUA5_SULAO</name>
<evidence type="ECO:0000313" key="2">
    <source>
        <dbReference type="EMBL" id="ADN09480.1"/>
    </source>
</evidence>
<feature type="transmembrane region" description="Helical" evidence="1">
    <location>
        <begin position="39"/>
        <end position="63"/>
    </location>
</feature>
<sequence length="87" mass="10013">MQKDIYEKIISFLLGASWAVVLFGALLIFKIFINFGFVLAIFATVVFIFISLFLILAIDAFLVNKQRLQEAKKQTKILEKLYAKHTK</sequence>
<dbReference type="OrthoDB" id="5334850at2"/>
<evidence type="ECO:0000256" key="1">
    <source>
        <dbReference type="SAM" id="Phobius"/>
    </source>
</evidence>
<dbReference type="STRING" id="563040.Saut_1433"/>
<keyword evidence="3" id="KW-1185">Reference proteome</keyword>
<dbReference type="EMBL" id="CP002205">
    <property type="protein sequence ID" value="ADN09480.1"/>
    <property type="molecule type" value="Genomic_DNA"/>
</dbReference>
<dbReference type="Proteomes" id="UP000007803">
    <property type="component" value="Chromosome"/>
</dbReference>
<protein>
    <submittedName>
        <fullName evidence="2">Uncharacterized protein</fullName>
    </submittedName>
</protein>
<keyword evidence="1" id="KW-0812">Transmembrane</keyword>
<reference evidence="3" key="1">
    <citation type="journal article" date="2010" name="Stand. Genomic Sci.">
        <title>Complete genome sequence of Sulfurimonas autotrophica type strain (OK10).</title>
        <authorList>
            <person name="Sikorski J."/>
            <person name="Munk C."/>
            <person name="Lapidus A."/>
            <person name="Djao O."/>
            <person name="Lucas S."/>
            <person name="Glavina Del Rio T."/>
            <person name="Nolan M."/>
            <person name="Tice H."/>
            <person name="Han C."/>
            <person name="Cheng J."/>
            <person name="Tapia R."/>
            <person name="Goodwin L."/>
            <person name="Pitluck S."/>
            <person name="Liolios K."/>
            <person name="Ivanova N."/>
            <person name="Mavromatis K."/>
            <person name="Mikhailova N."/>
            <person name="Pati A."/>
            <person name="Sims D."/>
            <person name="Meincke L."/>
            <person name="Brettin T."/>
            <person name="Detter J."/>
            <person name="Chen A."/>
            <person name="Palaniappan K."/>
            <person name="Land M."/>
            <person name="Hauser L."/>
            <person name="Chang Y."/>
            <person name="Jeffries C."/>
            <person name="Rohde M."/>
            <person name="Lang E."/>
            <person name="Spring S."/>
            <person name="Goker M."/>
            <person name="Woyke T."/>
            <person name="Bristow J."/>
            <person name="Eisen J."/>
            <person name="Markowitz V."/>
            <person name="Hugenholtz P."/>
            <person name="Kyrpides N."/>
            <person name="Klenk H."/>
        </authorList>
    </citation>
    <scope>NUCLEOTIDE SEQUENCE [LARGE SCALE GENOMIC DNA]</scope>
    <source>
        <strain evidence="3">ATCC BAA-671 / DSM 16294 / JCM 11897 / OK10</strain>
    </source>
</reference>
<proteinExistence type="predicted"/>
<accession>E0UUA5</accession>